<dbReference type="GO" id="GO:0016491">
    <property type="term" value="F:oxidoreductase activity"/>
    <property type="evidence" value="ECO:0007669"/>
    <property type="project" value="InterPro"/>
</dbReference>
<evidence type="ECO:0000259" key="1">
    <source>
        <dbReference type="Pfam" id="PF00881"/>
    </source>
</evidence>
<dbReference type="EMBL" id="FNUX01000045">
    <property type="protein sequence ID" value="SEG21130.1"/>
    <property type="molecule type" value="Genomic_DNA"/>
</dbReference>
<name>A0A1H5YBZ4_9PROT</name>
<reference evidence="2 3" key="1">
    <citation type="submission" date="2016-10" db="EMBL/GenBank/DDBJ databases">
        <authorList>
            <person name="de Groot N.N."/>
        </authorList>
    </citation>
    <scope>NUCLEOTIDE SEQUENCE [LARGE SCALE GENOMIC DNA]</scope>
    <source>
        <strain evidence="2 3">Nm13</strain>
    </source>
</reference>
<dbReference type="SUPFAM" id="SSF55469">
    <property type="entry name" value="FMN-dependent nitroreductase-like"/>
    <property type="match status" value="2"/>
</dbReference>
<dbReference type="AlphaFoldDB" id="A0A1H5YBZ4"/>
<dbReference type="PANTHER" id="PTHR42741:SF3">
    <property type="entry name" value="NITROREDUCTASE FAMILY PROTEIN"/>
    <property type="match status" value="1"/>
</dbReference>
<feature type="domain" description="Nitroreductase" evidence="1">
    <location>
        <begin position="109"/>
        <end position="236"/>
    </location>
</feature>
<dbReference type="PANTHER" id="PTHR42741">
    <property type="entry name" value="NITROREDUCTASE FAMILY PROTEIN"/>
    <property type="match status" value="1"/>
</dbReference>
<evidence type="ECO:0000313" key="2">
    <source>
        <dbReference type="EMBL" id="SEG21130.1"/>
    </source>
</evidence>
<dbReference type="InterPro" id="IPR029479">
    <property type="entry name" value="Nitroreductase"/>
</dbReference>
<sequence>MPVSYQTKQIDEVVVYHQLSKHHFNRYAASLGYLDWATQPDSFRRYAGAKKIPLRKIESDEFLDMDYESVFHAKTVRHDKGDLNIDLISRLFFDSLSLSAWKSSGKSRWALRVNPSSGNLHPTESYLLSGPMDSISDEAFIAHYSSDEHILELRSEFDVSLWHKLRKGFPVEVFFIGLSSIYWREAWKYGERTFRYCHHDVGHAIGAISLAASSLGWQTTLIETLSREELSILFGLVDSRGPEGEYPDCLIALTPQANSVNQTEIAKDTIDQFQLLSWHGKANQLSPSHVSWPNLEKIATVTAKPNNEPILFENLLRGEEKTTEAYTNRSVSFRKIVRQRRSAVAMDGKTSISQEQFYQILKKTLPEENRYPYETLPWLPKVHLAIFIHRVENLEPGLYFLIRNVEHTDCLKKVMRSDFLWEKPAGCPEKLPLFKLLIADVRDAAKQISCLQDIAAEGCFSLGMLTQFQESLQKYGAWFYPRLYWECGLVGQVLYLEAEATGIRATGIGCFFDDPMHRDFLGIKDLSYQSLYHFTIGGALEDTRIES</sequence>
<gene>
    <name evidence="2" type="ORF">SAMN05216334_1452</name>
</gene>
<dbReference type="RefSeq" id="WP_103967664.1">
    <property type="nucleotide sequence ID" value="NZ_FNUX01000045.1"/>
</dbReference>
<dbReference type="CDD" id="cd02142">
    <property type="entry name" value="McbC_SagB-like_oxidoreductase"/>
    <property type="match status" value="2"/>
</dbReference>
<evidence type="ECO:0000313" key="3">
    <source>
        <dbReference type="Proteomes" id="UP000236753"/>
    </source>
</evidence>
<organism evidence="2 3">
    <name type="scientific">Nitrosomonas ureae</name>
    <dbReference type="NCBI Taxonomy" id="44577"/>
    <lineage>
        <taxon>Bacteria</taxon>
        <taxon>Pseudomonadati</taxon>
        <taxon>Pseudomonadota</taxon>
        <taxon>Betaproteobacteria</taxon>
        <taxon>Nitrosomonadales</taxon>
        <taxon>Nitrosomonadaceae</taxon>
        <taxon>Nitrosomonas</taxon>
    </lineage>
</organism>
<proteinExistence type="predicted"/>
<dbReference type="OrthoDB" id="9801593at2"/>
<dbReference type="Proteomes" id="UP000236753">
    <property type="component" value="Unassembled WGS sequence"/>
</dbReference>
<dbReference type="Gene3D" id="3.40.109.10">
    <property type="entry name" value="NADH Oxidase"/>
    <property type="match status" value="2"/>
</dbReference>
<dbReference type="InterPro" id="IPR000415">
    <property type="entry name" value="Nitroreductase-like"/>
</dbReference>
<accession>A0A1H5YBZ4</accession>
<dbReference type="Pfam" id="PF00881">
    <property type="entry name" value="Nitroreductase"/>
    <property type="match status" value="1"/>
</dbReference>
<protein>
    <submittedName>
        <fullName evidence="2">SagB-type dehydrogenase domain-containing protein</fullName>
    </submittedName>
</protein>